<organism evidence="3">
    <name type="scientific">Gongylonema pulchrum</name>
    <dbReference type="NCBI Taxonomy" id="637853"/>
    <lineage>
        <taxon>Eukaryota</taxon>
        <taxon>Metazoa</taxon>
        <taxon>Ecdysozoa</taxon>
        <taxon>Nematoda</taxon>
        <taxon>Chromadorea</taxon>
        <taxon>Rhabditida</taxon>
        <taxon>Spirurina</taxon>
        <taxon>Spiruromorpha</taxon>
        <taxon>Spiruroidea</taxon>
        <taxon>Gongylonematidae</taxon>
        <taxon>Gongylonema</taxon>
    </lineage>
</organism>
<keyword evidence="2" id="KW-1185">Reference proteome</keyword>
<dbReference type="GO" id="GO:0000387">
    <property type="term" value="P:spliceosomal snRNP assembly"/>
    <property type="evidence" value="ECO:0007669"/>
    <property type="project" value="TreeGrafter"/>
</dbReference>
<evidence type="ECO:0000313" key="2">
    <source>
        <dbReference type="Proteomes" id="UP000271098"/>
    </source>
</evidence>
<protein>
    <submittedName>
        <fullName evidence="3">Gem-associated protein 6</fullName>
    </submittedName>
</protein>
<dbReference type="PANTHER" id="PTHR14679:SF1">
    <property type="entry name" value="GEM-ASSOCIATED PROTEIN 7"/>
    <property type="match status" value="1"/>
</dbReference>
<dbReference type="AlphaFoldDB" id="A0A183EAF0"/>
<dbReference type="Proteomes" id="UP000271098">
    <property type="component" value="Unassembled WGS sequence"/>
</dbReference>
<gene>
    <name evidence="1" type="ORF">GPUH_LOCUS17941</name>
</gene>
<dbReference type="Gene3D" id="2.30.30.100">
    <property type="match status" value="1"/>
</dbReference>
<reference evidence="1 2" key="2">
    <citation type="submission" date="2018-11" db="EMBL/GenBank/DDBJ databases">
        <authorList>
            <consortium name="Pathogen Informatics"/>
        </authorList>
    </citation>
    <scope>NUCLEOTIDE SEQUENCE [LARGE SCALE GENOMIC DNA]</scope>
</reference>
<dbReference type="PANTHER" id="PTHR14679">
    <property type="entry name" value="GEM-ASSOCIATED PROTEIN 7"/>
    <property type="match status" value="1"/>
</dbReference>
<dbReference type="GO" id="GO:0034719">
    <property type="term" value="C:SMN-Sm protein complex"/>
    <property type="evidence" value="ECO:0007669"/>
    <property type="project" value="InterPro"/>
</dbReference>
<dbReference type="InterPro" id="IPR020338">
    <property type="entry name" value="SMN_gemin7"/>
</dbReference>
<sequence>MGYECSPEYAENEEQKQRTELRERYLRLLSFLGGREVEVEMLDRTHVTGKFMAIKADQTHYIVDSLKTPIGVVKRAALRMDDTLVISTDVTDVLPHFRASSC</sequence>
<evidence type="ECO:0000313" key="1">
    <source>
        <dbReference type="EMBL" id="VDN30738.1"/>
    </source>
</evidence>
<name>A0A183EAF0_9BILA</name>
<reference evidence="3" key="1">
    <citation type="submission" date="2016-06" db="UniProtKB">
        <authorList>
            <consortium name="WormBaseParasite"/>
        </authorList>
    </citation>
    <scope>IDENTIFICATION</scope>
</reference>
<proteinExistence type="predicted"/>
<evidence type="ECO:0000313" key="3">
    <source>
        <dbReference type="WBParaSite" id="GPUH_0001796601-mRNA-1"/>
    </source>
</evidence>
<dbReference type="WBParaSite" id="GPUH_0001796601-mRNA-1">
    <property type="protein sequence ID" value="GPUH_0001796601-mRNA-1"/>
    <property type="gene ID" value="GPUH_0001796601"/>
</dbReference>
<dbReference type="Pfam" id="PF11095">
    <property type="entry name" value="Gemin7"/>
    <property type="match status" value="1"/>
</dbReference>
<dbReference type="EMBL" id="UYRT01085926">
    <property type="protein sequence ID" value="VDN30738.1"/>
    <property type="molecule type" value="Genomic_DNA"/>
</dbReference>
<accession>A0A183EAF0</accession>
<dbReference type="OrthoDB" id="70763at2759"/>